<proteinExistence type="predicted"/>
<organism evidence="2">
    <name type="scientific">Candidatus Methanogaster sp. ANME-2c ERB4</name>
    <dbReference type="NCBI Taxonomy" id="2759911"/>
    <lineage>
        <taxon>Archaea</taxon>
        <taxon>Methanobacteriati</taxon>
        <taxon>Methanobacteriota</taxon>
        <taxon>Stenosarchaea group</taxon>
        <taxon>Methanomicrobia</taxon>
        <taxon>Methanosarcinales</taxon>
        <taxon>ANME-2 cluster</taxon>
        <taxon>Candidatus Methanogasteraceae</taxon>
        <taxon>Candidatus Methanogaster</taxon>
    </lineage>
</organism>
<dbReference type="EMBL" id="MT631238">
    <property type="protein sequence ID" value="QNO47028.1"/>
    <property type="molecule type" value="Genomic_DNA"/>
</dbReference>
<evidence type="ECO:0000259" key="1">
    <source>
        <dbReference type="Pfam" id="PF04071"/>
    </source>
</evidence>
<dbReference type="AlphaFoldDB" id="A0A7G9YG94"/>
<reference evidence="2" key="1">
    <citation type="submission" date="2020-06" db="EMBL/GenBank/DDBJ databases">
        <title>Unique genomic features of the anaerobic methanotrophic archaea.</title>
        <authorList>
            <person name="Chadwick G.L."/>
            <person name="Skennerton C.T."/>
            <person name="Laso-Perez R."/>
            <person name="Leu A.O."/>
            <person name="Speth D.R."/>
            <person name="Yu H."/>
            <person name="Morgan-Lang C."/>
            <person name="Hatzenpichler R."/>
            <person name="Goudeau D."/>
            <person name="Malmstrom R."/>
            <person name="Brazelton W.J."/>
            <person name="Woyke T."/>
            <person name="Hallam S.J."/>
            <person name="Tyson G.W."/>
            <person name="Wegener G."/>
            <person name="Boetius A."/>
            <person name="Orphan V."/>
        </authorList>
    </citation>
    <scope>NUCLEOTIDE SEQUENCE</scope>
</reference>
<feature type="domain" description="Cysteine-rich small" evidence="1">
    <location>
        <begin position="101"/>
        <end position="166"/>
    </location>
</feature>
<dbReference type="InterPro" id="IPR007212">
    <property type="entry name" value="Zf-like"/>
</dbReference>
<sequence length="188" mass="21107">MDADLTGKLEHIRGFSIIRSEESYVLVDISDFGMDMSELICRLSEHGIEVHECGKDCIRIDAEFVNQKLIDVISSAISEWGKNLARRNIEDVLKGGIRVGRRDCEYYPCHFEGQDCTFCFCPFYPCNDERTGGKYVESSAGGMIWSCVDCTVIHEPEVAEAILVALMALKPGDDMRSVFESVVVKHLL</sequence>
<evidence type="ECO:0000313" key="2">
    <source>
        <dbReference type="EMBL" id="QNO47028.1"/>
    </source>
</evidence>
<dbReference type="Pfam" id="PF04071">
    <property type="entry name" value="zf-like"/>
    <property type="match status" value="1"/>
</dbReference>
<accession>A0A7G9YG94</accession>
<gene>
    <name evidence="2" type="ORF">LBHKAHFG_00009</name>
</gene>
<name>A0A7G9YG94_9EURY</name>
<protein>
    <recommendedName>
        <fullName evidence="1">Cysteine-rich small domain-containing protein</fullName>
    </recommendedName>
</protein>